<feature type="region of interest" description="Disordered" evidence="1">
    <location>
        <begin position="110"/>
        <end position="166"/>
    </location>
</feature>
<reference evidence="2 3" key="1">
    <citation type="submission" date="2016-05" db="EMBL/GenBank/DDBJ databases">
        <title>Genome sequencing reveals origins of a unique bacterial endosymbiosis in the earliest lineages of terrestrial Fungi.</title>
        <authorList>
            <consortium name="DOE Joint Genome Institute"/>
            <person name="Uehling J."/>
            <person name="Gryganskyi A."/>
            <person name="Hameed K."/>
            <person name="Tschaplinski T."/>
            <person name="Misztal P."/>
            <person name="Wu S."/>
            <person name="Desiro A."/>
            <person name="Vande Pol N."/>
            <person name="Du Z.-Y."/>
            <person name="Zienkiewicz A."/>
            <person name="Zienkiewicz K."/>
            <person name="Morin E."/>
            <person name="Tisserant E."/>
            <person name="Splivallo R."/>
            <person name="Hainaut M."/>
            <person name="Henrissat B."/>
            <person name="Ohm R."/>
            <person name="Kuo A."/>
            <person name="Yan J."/>
            <person name="Lipzen A."/>
            <person name="Nolan M."/>
            <person name="Labutti K."/>
            <person name="Barry K."/>
            <person name="Goldstein A."/>
            <person name="Labbe J."/>
            <person name="Schadt C."/>
            <person name="Tuskan G."/>
            <person name="Grigoriev I."/>
            <person name="Martin F."/>
            <person name="Vilgalys R."/>
            <person name="Bonito G."/>
        </authorList>
    </citation>
    <scope>NUCLEOTIDE SEQUENCE [LARGE SCALE GENOMIC DNA]</scope>
    <source>
        <strain evidence="2 3">AG-77</strain>
    </source>
</reference>
<gene>
    <name evidence="2" type="ORF">K457DRAFT_27011</name>
</gene>
<evidence type="ECO:0008006" key="4">
    <source>
        <dbReference type="Google" id="ProtNLM"/>
    </source>
</evidence>
<dbReference type="OrthoDB" id="2444617at2759"/>
<feature type="compositionally biased region" description="Basic and acidic residues" evidence="1">
    <location>
        <begin position="145"/>
        <end position="163"/>
    </location>
</feature>
<keyword evidence="3" id="KW-1185">Reference proteome</keyword>
<evidence type="ECO:0000313" key="3">
    <source>
        <dbReference type="Proteomes" id="UP000078512"/>
    </source>
</evidence>
<evidence type="ECO:0000313" key="2">
    <source>
        <dbReference type="EMBL" id="OAQ36811.1"/>
    </source>
</evidence>
<protein>
    <recommendedName>
        <fullName evidence="4">RNI-like protein</fullName>
    </recommendedName>
</protein>
<accession>A0A197KJR6</accession>
<name>A0A197KJR6_9FUNG</name>
<sequence>MSLFQQFRLGNDIESLALRLDTHGTPYSQMTDITDIFPGALRFKVDGINILFLENEHGQRYEPRRIAYYPGVIIDVVTASSVRSPPPYLTADSNVDGSFSSLSLPSYVSETSQANTPHLESHSAMPRQGQAVSKRKEKQMPLDYVESKSTEGKKDEKQGEHSGRPLVAQYRTDSSYLQRYELPEWHIPRMFVVLPEPIENCDPNNLSVNDFRLYFLCDCDHHGYINAAISTSISSGSPTFATASPLTPIAAKKCIHVVRREGYELLQPTEFLDHYGLYVLGLLRILKKRWELEAIAAPMSDLAEDEAKGAVHGVLPVKEKTLEAVDMSIAFLEKTLECVALVDETVKVGVYTQADDLFTAVTFMEGADLRRLKTFLREEDTDKPFSNMNRIITETGQVKWVCLYHYRQVYPETALSLFLQSVVNNGGTYDLQLGKVTVSLKSSAAAKNFFSRLSTQAPAITALKVTLDWPFKPADLVLMVDKVTQSNIRDFELDLQEYLGAVPLVSMMRPGKGRYHSLLGLFSNDKIRRLTFSHVALIGPRTSKFPVGHRQTLLQSFRYFGIIYTSDETRLIEIINLCPWLVDLRLGWLEFCSQDLVKLDRAISSLSKLETLYRYYLHSRPLSIGKFSNDAAPYGSRALKELVDYGLPYPTGPAGLLEDAIGRSSSTLGVLMLLPAAISNPPILDLAALCNPLSHSVPAGPPFLARLTHLELFVNMTFDSLALMASLLPSLRLVHFGVNELTSGLLDKVNFTFLRSLRVSDAADSFLGSFYERVLSSPRSCQIHTLRFRIAVRSQGLLDVLGVLPLRRLFLKNIANNNLTEILQWLNFSQLKVLTVHGDDYNLDAEAVLAGRSAEFADEFVMQLTKEDKKYKLDVHNEDSRSVEGSSRRLARRYVHVAYFADLDCEYCSSVLPLN</sequence>
<dbReference type="AlphaFoldDB" id="A0A197KJR6"/>
<evidence type="ECO:0000256" key="1">
    <source>
        <dbReference type="SAM" id="MobiDB-lite"/>
    </source>
</evidence>
<organism evidence="2 3">
    <name type="scientific">Linnemannia elongata AG-77</name>
    <dbReference type="NCBI Taxonomy" id="1314771"/>
    <lineage>
        <taxon>Eukaryota</taxon>
        <taxon>Fungi</taxon>
        <taxon>Fungi incertae sedis</taxon>
        <taxon>Mucoromycota</taxon>
        <taxon>Mortierellomycotina</taxon>
        <taxon>Mortierellomycetes</taxon>
        <taxon>Mortierellales</taxon>
        <taxon>Mortierellaceae</taxon>
        <taxon>Linnemannia</taxon>
    </lineage>
</organism>
<dbReference type="EMBL" id="KV442011">
    <property type="protein sequence ID" value="OAQ36811.1"/>
    <property type="molecule type" value="Genomic_DNA"/>
</dbReference>
<proteinExistence type="predicted"/>
<dbReference type="Proteomes" id="UP000078512">
    <property type="component" value="Unassembled WGS sequence"/>
</dbReference>